<dbReference type="Proteomes" id="UP000829196">
    <property type="component" value="Unassembled WGS sequence"/>
</dbReference>
<comment type="caution">
    <text evidence="1">The sequence shown here is derived from an EMBL/GenBank/DDBJ whole genome shotgun (WGS) entry which is preliminary data.</text>
</comment>
<reference evidence="1" key="1">
    <citation type="journal article" date="2022" name="Front. Genet.">
        <title>Chromosome-Scale Assembly of the Dendrobium nobile Genome Provides Insights Into the Molecular Mechanism of the Biosynthesis of the Medicinal Active Ingredient of Dendrobium.</title>
        <authorList>
            <person name="Xu Q."/>
            <person name="Niu S.-C."/>
            <person name="Li K.-L."/>
            <person name="Zheng P.-J."/>
            <person name="Zhang X.-J."/>
            <person name="Jia Y."/>
            <person name="Liu Y."/>
            <person name="Niu Y.-X."/>
            <person name="Yu L.-H."/>
            <person name="Chen D.-F."/>
            <person name="Zhang G.-Q."/>
        </authorList>
    </citation>
    <scope>NUCLEOTIDE SEQUENCE</scope>
    <source>
        <tissue evidence="1">Leaf</tissue>
    </source>
</reference>
<dbReference type="EMBL" id="JAGYWB010000013">
    <property type="protein sequence ID" value="KAI0499525.1"/>
    <property type="molecule type" value="Genomic_DNA"/>
</dbReference>
<proteinExistence type="predicted"/>
<sequence>MNIHFLKFFYNFFKTTPYLDLTIQSFSQPFSFFNFQSTHLSPFKYHIIIFQNIPTS</sequence>
<accession>A0A8T3AZ97</accession>
<gene>
    <name evidence="1" type="ORF">KFK09_017729</name>
</gene>
<protein>
    <submittedName>
        <fullName evidence="1">Uncharacterized protein</fullName>
    </submittedName>
</protein>
<name>A0A8T3AZ97_DENNO</name>
<organism evidence="1 2">
    <name type="scientific">Dendrobium nobile</name>
    <name type="common">Orchid</name>
    <dbReference type="NCBI Taxonomy" id="94219"/>
    <lineage>
        <taxon>Eukaryota</taxon>
        <taxon>Viridiplantae</taxon>
        <taxon>Streptophyta</taxon>
        <taxon>Embryophyta</taxon>
        <taxon>Tracheophyta</taxon>
        <taxon>Spermatophyta</taxon>
        <taxon>Magnoliopsida</taxon>
        <taxon>Liliopsida</taxon>
        <taxon>Asparagales</taxon>
        <taxon>Orchidaceae</taxon>
        <taxon>Epidendroideae</taxon>
        <taxon>Malaxideae</taxon>
        <taxon>Dendrobiinae</taxon>
        <taxon>Dendrobium</taxon>
    </lineage>
</organism>
<keyword evidence="2" id="KW-1185">Reference proteome</keyword>
<evidence type="ECO:0000313" key="2">
    <source>
        <dbReference type="Proteomes" id="UP000829196"/>
    </source>
</evidence>
<dbReference type="AlphaFoldDB" id="A0A8T3AZ97"/>
<evidence type="ECO:0000313" key="1">
    <source>
        <dbReference type="EMBL" id="KAI0499525.1"/>
    </source>
</evidence>